<dbReference type="PANTHER" id="PTHR33927:SF5">
    <property type="entry name" value="ENZYME, PUTATIVE (AFU_ORTHOLOGUE AFUA_8G01222)-RELATED"/>
    <property type="match status" value="1"/>
</dbReference>
<keyword evidence="3" id="KW-1185">Reference proteome</keyword>
<dbReference type="RefSeq" id="XP_043010243.1">
    <property type="nucleotide sequence ID" value="XM_043152157.1"/>
</dbReference>
<protein>
    <submittedName>
        <fullName evidence="2">Uncharacterized protein</fullName>
    </submittedName>
</protein>
<keyword evidence="1" id="KW-1133">Transmembrane helix</keyword>
<dbReference type="Proteomes" id="UP001049176">
    <property type="component" value="Chromosome 4"/>
</dbReference>
<proteinExistence type="predicted"/>
<evidence type="ECO:0000313" key="2">
    <source>
        <dbReference type="EMBL" id="KAG7093773.1"/>
    </source>
</evidence>
<dbReference type="PANTHER" id="PTHR33927">
    <property type="entry name" value="TRANSMEMBRANE PROTEIN"/>
    <property type="match status" value="1"/>
</dbReference>
<evidence type="ECO:0000313" key="3">
    <source>
        <dbReference type="Proteomes" id="UP001049176"/>
    </source>
</evidence>
<evidence type="ECO:0000256" key="1">
    <source>
        <dbReference type="SAM" id="Phobius"/>
    </source>
</evidence>
<dbReference type="KEGG" id="more:E1B28_007421"/>
<comment type="caution">
    <text evidence="2">The sequence shown here is derived from an EMBL/GenBank/DDBJ whole genome shotgun (WGS) entry which is preliminary data.</text>
</comment>
<feature type="transmembrane region" description="Helical" evidence="1">
    <location>
        <begin position="20"/>
        <end position="43"/>
    </location>
</feature>
<gene>
    <name evidence="2" type="ORF">E1B28_007421</name>
</gene>
<dbReference type="AlphaFoldDB" id="A0A9P7S260"/>
<reference evidence="2" key="1">
    <citation type="journal article" date="2021" name="Genome Biol. Evol.">
        <title>The assembled and annotated genome of the fairy-ring fungus Marasmius oreades.</title>
        <authorList>
            <person name="Hiltunen M."/>
            <person name="Ament-Velasquez S.L."/>
            <person name="Johannesson H."/>
        </authorList>
    </citation>
    <scope>NUCLEOTIDE SEQUENCE</scope>
    <source>
        <strain evidence="2">03SP1</strain>
    </source>
</reference>
<keyword evidence="1" id="KW-0472">Membrane</keyword>
<dbReference type="GeneID" id="66076497"/>
<name>A0A9P7S260_9AGAR</name>
<keyword evidence="1" id="KW-0812">Transmembrane</keyword>
<dbReference type="OrthoDB" id="3142841at2759"/>
<dbReference type="EMBL" id="CM032184">
    <property type="protein sequence ID" value="KAG7093773.1"/>
    <property type="molecule type" value="Genomic_DNA"/>
</dbReference>
<dbReference type="InterPro" id="IPR052979">
    <property type="entry name" value="Adenylate-forming_domain"/>
</dbReference>
<accession>A0A9P7S260</accession>
<sequence>MPQSILVANDYKQPGQSLAYVLKISPSFWLTVILTASIILPWLRLREAAVRCEVLSDHALRIFVDADGLRVGRCMTYDWGIYSGTNSPMPGSPMSISQSPLMEWHSFATIKEPGRSGYSMTVSQAGDWTTKLVQVPPEKLCLRGIPVCGVVHKARSDVQASHACGDG</sequence>
<organism evidence="2 3">
    <name type="scientific">Marasmius oreades</name>
    <name type="common">fairy-ring Marasmius</name>
    <dbReference type="NCBI Taxonomy" id="181124"/>
    <lineage>
        <taxon>Eukaryota</taxon>
        <taxon>Fungi</taxon>
        <taxon>Dikarya</taxon>
        <taxon>Basidiomycota</taxon>
        <taxon>Agaricomycotina</taxon>
        <taxon>Agaricomycetes</taxon>
        <taxon>Agaricomycetidae</taxon>
        <taxon>Agaricales</taxon>
        <taxon>Marasmiineae</taxon>
        <taxon>Marasmiaceae</taxon>
        <taxon>Marasmius</taxon>
    </lineage>
</organism>